<dbReference type="AlphaFoldDB" id="A0AAW3V4E7"/>
<dbReference type="Pfam" id="PF00534">
    <property type="entry name" value="Glycos_transf_1"/>
    <property type="match status" value="1"/>
</dbReference>
<protein>
    <submittedName>
        <fullName evidence="3">Glycosyltransferase involved in cell wall biosynthesis</fullName>
    </submittedName>
</protein>
<feature type="domain" description="Glycosyl transferase family 1" evidence="2">
    <location>
        <begin position="157"/>
        <end position="300"/>
    </location>
</feature>
<evidence type="ECO:0000256" key="1">
    <source>
        <dbReference type="ARBA" id="ARBA00022679"/>
    </source>
</evidence>
<comment type="caution">
    <text evidence="3">The sequence shown here is derived from an EMBL/GenBank/DDBJ whole genome shotgun (WGS) entry which is preliminary data.</text>
</comment>
<dbReference type="Gene3D" id="3.40.50.2000">
    <property type="entry name" value="Glycogen Phosphorylase B"/>
    <property type="match status" value="2"/>
</dbReference>
<name>A0AAW3V4E7_9BURK</name>
<dbReference type="GO" id="GO:0016757">
    <property type="term" value="F:glycosyltransferase activity"/>
    <property type="evidence" value="ECO:0007669"/>
    <property type="project" value="InterPro"/>
</dbReference>
<organism evidence="3 4">
    <name type="scientific">Paraburkholderia fungorum</name>
    <dbReference type="NCBI Taxonomy" id="134537"/>
    <lineage>
        <taxon>Bacteria</taxon>
        <taxon>Pseudomonadati</taxon>
        <taxon>Pseudomonadota</taxon>
        <taxon>Betaproteobacteria</taxon>
        <taxon>Burkholderiales</taxon>
        <taxon>Burkholderiaceae</taxon>
        <taxon>Paraburkholderia</taxon>
    </lineage>
</organism>
<dbReference type="EMBL" id="JACIIK010000014">
    <property type="protein sequence ID" value="MBB6205783.1"/>
    <property type="molecule type" value="Genomic_DNA"/>
</dbReference>
<evidence type="ECO:0000259" key="2">
    <source>
        <dbReference type="Pfam" id="PF00534"/>
    </source>
</evidence>
<accession>A0AAW3V4E7</accession>
<reference evidence="3 4" key="1">
    <citation type="submission" date="2020-08" db="EMBL/GenBank/DDBJ databases">
        <title>Genomic Encyclopedia of Type Strains, Phase IV (KMG-V): Genome sequencing to study the core and pangenomes of soil and plant-associated prokaryotes.</title>
        <authorList>
            <person name="Whitman W."/>
        </authorList>
    </citation>
    <scope>NUCLEOTIDE SEQUENCE [LARGE SCALE GENOMIC DNA]</scope>
    <source>
        <strain evidence="3 4">SEMIA 4013</strain>
    </source>
</reference>
<gene>
    <name evidence="3" type="ORF">GGD69_006678</name>
</gene>
<dbReference type="RefSeq" id="WP_183801812.1">
    <property type="nucleotide sequence ID" value="NZ_JACIII010000015.1"/>
</dbReference>
<keyword evidence="1" id="KW-0808">Transferase</keyword>
<sequence>MDNPRLLITTYYSAFLNPGGGETELLTLIEGLRVLGVDADLYGPSSKPLSSYSSVLHFSVQADGLVMLQRAKSQQKKIFLWPNLWWNSAPTSEERELVANFFKLSDRIIFKSRSEIDNIRQYVPINDEQILHIPVPVNSKFFNVSNPGIFKKMYGLDKYVLWVGVLNRTKNQLTAIKALKDLETPVVFIGHPNDEEYFNECRTAAPDHFLFIPQMPPASEILCSAMQSCALFLEVPLEPPGTSALEAALAGRPLVLSEGPWTKEHMGSHARTVNPRNEESIFTAVKDVLRSPPHGETLSKEILRHHLAPRPLVPLVELIKRSAR</sequence>
<dbReference type="PANTHER" id="PTHR46401:SF2">
    <property type="entry name" value="GLYCOSYLTRANSFERASE WBBK-RELATED"/>
    <property type="match status" value="1"/>
</dbReference>
<proteinExistence type="predicted"/>
<evidence type="ECO:0000313" key="4">
    <source>
        <dbReference type="Proteomes" id="UP000518681"/>
    </source>
</evidence>
<evidence type="ECO:0000313" key="3">
    <source>
        <dbReference type="EMBL" id="MBB6205783.1"/>
    </source>
</evidence>
<dbReference type="Proteomes" id="UP000518681">
    <property type="component" value="Unassembled WGS sequence"/>
</dbReference>
<dbReference type="CDD" id="cd03801">
    <property type="entry name" value="GT4_PimA-like"/>
    <property type="match status" value="1"/>
</dbReference>
<dbReference type="InterPro" id="IPR001296">
    <property type="entry name" value="Glyco_trans_1"/>
</dbReference>
<dbReference type="SUPFAM" id="SSF53756">
    <property type="entry name" value="UDP-Glycosyltransferase/glycogen phosphorylase"/>
    <property type="match status" value="1"/>
</dbReference>
<dbReference type="PANTHER" id="PTHR46401">
    <property type="entry name" value="GLYCOSYLTRANSFERASE WBBK-RELATED"/>
    <property type="match status" value="1"/>
</dbReference>